<evidence type="ECO:0000313" key="3">
    <source>
        <dbReference type="Proteomes" id="UP000265520"/>
    </source>
</evidence>
<organism evidence="2 3">
    <name type="scientific">Trifolium medium</name>
    <dbReference type="NCBI Taxonomy" id="97028"/>
    <lineage>
        <taxon>Eukaryota</taxon>
        <taxon>Viridiplantae</taxon>
        <taxon>Streptophyta</taxon>
        <taxon>Embryophyta</taxon>
        <taxon>Tracheophyta</taxon>
        <taxon>Spermatophyta</taxon>
        <taxon>Magnoliopsida</taxon>
        <taxon>eudicotyledons</taxon>
        <taxon>Gunneridae</taxon>
        <taxon>Pentapetalae</taxon>
        <taxon>rosids</taxon>
        <taxon>fabids</taxon>
        <taxon>Fabales</taxon>
        <taxon>Fabaceae</taxon>
        <taxon>Papilionoideae</taxon>
        <taxon>50 kb inversion clade</taxon>
        <taxon>NPAAA clade</taxon>
        <taxon>Hologalegina</taxon>
        <taxon>IRL clade</taxon>
        <taxon>Trifolieae</taxon>
        <taxon>Trifolium</taxon>
    </lineage>
</organism>
<keyword evidence="2" id="KW-0378">Hydrolase</keyword>
<sequence length="132" mass="15027">RTDEKANQGKGVQCHECEGYDHIRIECAIYLKKQKKSQAVSWSDEDDSEGEVENESELCIRSEEVCKTLEKQKKIIAHLQAERNDHLSTISELNNEELVHMSKQVRMLNNDTDMLENIIEVGQQSGKPKGVG</sequence>
<accession>A0A392R1V6</accession>
<name>A0A392R1V6_9FABA</name>
<keyword evidence="3" id="KW-1185">Reference proteome</keyword>
<proteinExistence type="predicted"/>
<evidence type="ECO:0000313" key="2">
    <source>
        <dbReference type="EMBL" id="MCI29820.1"/>
    </source>
</evidence>
<keyword evidence="2" id="KW-0645">Protease</keyword>
<protein>
    <submittedName>
        <fullName evidence="2">Gag-protease polyprotein</fullName>
    </submittedName>
</protein>
<feature type="non-terminal residue" evidence="2">
    <location>
        <position position="1"/>
    </location>
</feature>
<dbReference type="GO" id="GO:0006508">
    <property type="term" value="P:proteolysis"/>
    <property type="evidence" value="ECO:0007669"/>
    <property type="project" value="UniProtKB-KW"/>
</dbReference>
<feature type="non-terminal residue" evidence="2">
    <location>
        <position position="132"/>
    </location>
</feature>
<feature type="compositionally biased region" description="Acidic residues" evidence="1">
    <location>
        <begin position="43"/>
        <end position="55"/>
    </location>
</feature>
<reference evidence="2 3" key="1">
    <citation type="journal article" date="2018" name="Front. Plant Sci.">
        <title>Red Clover (Trifolium pratense) and Zigzag Clover (T. medium) - A Picture of Genomic Similarities and Differences.</title>
        <authorList>
            <person name="Dluhosova J."/>
            <person name="Istvanek J."/>
            <person name="Nedelnik J."/>
            <person name="Repkova J."/>
        </authorList>
    </citation>
    <scope>NUCLEOTIDE SEQUENCE [LARGE SCALE GENOMIC DNA]</scope>
    <source>
        <strain evidence="3">cv. 10/8</strain>
        <tissue evidence="2">Leaf</tissue>
    </source>
</reference>
<dbReference type="EMBL" id="LXQA010175217">
    <property type="protein sequence ID" value="MCI29820.1"/>
    <property type="molecule type" value="Genomic_DNA"/>
</dbReference>
<dbReference type="GO" id="GO:0008233">
    <property type="term" value="F:peptidase activity"/>
    <property type="evidence" value="ECO:0007669"/>
    <property type="project" value="UniProtKB-KW"/>
</dbReference>
<feature type="region of interest" description="Disordered" evidence="1">
    <location>
        <begin position="36"/>
        <end position="55"/>
    </location>
</feature>
<comment type="caution">
    <text evidence="2">The sequence shown here is derived from an EMBL/GenBank/DDBJ whole genome shotgun (WGS) entry which is preliminary data.</text>
</comment>
<dbReference type="Proteomes" id="UP000265520">
    <property type="component" value="Unassembled WGS sequence"/>
</dbReference>
<evidence type="ECO:0000256" key="1">
    <source>
        <dbReference type="SAM" id="MobiDB-lite"/>
    </source>
</evidence>
<dbReference type="AlphaFoldDB" id="A0A392R1V6"/>